<proteinExistence type="inferred from homology"/>
<evidence type="ECO:0000313" key="16">
    <source>
        <dbReference type="EMBL" id="EHO63575.1"/>
    </source>
</evidence>
<dbReference type="InterPro" id="IPR015927">
    <property type="entry name" value="Peptidase_S24_S26A/B/C"/>
</dbReference>
<keyword evidence="2 12" id="KW-0678">Repressor</keyword>
<dbReference type="RefSeq" id="WP_008859096.1">
    <property type="nucleotide sequence ID" value="NZ_JH591187.1"/>
</dbReference>
<evidence type="ECO:0000256" key="10">
    <source>
        <dbReference type="ARBA" id="ARBA00023204"/>
    </source>
</evidence>
<evidence type="ECO:0000256" key="9">
    <source>
        <dbReference type="ARBA" id="ARBA00023163"/>
    </source>
</evidence>
<dbReference type="PRINTS" id="PR00726">
    <property type="entry name" value="LEXASERPTASE"/>
</dbReference>
<dbReference type="InterPro" id="IPR036390">
    <property type="entry name" value="WH_DNA-bd_sf"/>
</dbReference>
<feature type="domain" description="Peptidase S24/S26A/S26B/S26C" evidence="14">
    <location>
        <begin position="91"/>
        <end position="205"/>
    </location>
</feature>
<reference evidence="16 17" key="1">
    <citation type="submission" date="2011-11" db="EMBL/GenBank/DDBJ databases">
        <title>The Genome Sequence of Dialister succinatiphilus YIT 11850.</title>
        <authorList>
            <consortium name="The Broad Institute Genome Sequencing Platform"/>
            <person name="Earl A."/>
            <person name="Ward D."/>
            <person name="Feldgarden M."/>
            <person name="Gevers D."/>
            <person name="Morotomi M."/>
            <person name="Young S.K."/>
            <person name="Zeng Q."/>
            <person name="Gargeya S."/>
            <person name="Fitzgerald M."/>
            <person name="Haas B."/>
            <person name="Abouelleil A."/>
            <person name="Alvarado L."/>
            <person name="Arachchi H.M."/>
            <person name="Berlin A."/>
            <person name="Brown A."/>
            <person name="Chapman S.B."/>
            <person name="Dunbar C."/>
            <person name="Gearin G."/>
            <person name="Goldberg J."/>
            <person name="Griggs A."/>
            <person name="Gujja S."/>
            <person name="Heiman D."/>
            <person name="Howarth C."/>
            <person name="Lui A."/>
            <person name="MacDonald P.J.P."/>
            <person name="Montmayeur A."/>
            <person name="Murphy C."/>
            <person name="Neiman D."/>
            <person name="Pearson M."/>
            <person name="Priest M."/>
            <person name="Roberts A."/>
            <person name="Saif S."/>
            <person name="Shea T."/>
            <person name="Sisk P."/>
            <person name="Stolte C."/>
            <person name="Sykes S."/>
            <person name="Wortman J."/>
            <person name="Nusbaum C."/>
            <person name="Birren B."/>
        </authorList>
    </citation>
    <scope>NUCLEOTIDE SEQUENCE [LARGE SCALE GENOMIC DNA]</scope>
    <source>
        <strain evidence="16 17">YIT 11850</strain>
    </source>
</reference>
<dbReference type="Gene3D" id="1.10.10.10">
    <property type="entry name" value="Winged helix-like DNA-binding domain superfamily/Winged helix DNA-binding domain"/>
    <property type="match status" value="1"/>
</dbReference>
<dbReference type="Pfam" id="PF01726">
    <property type="entry name" value="LexA_DNA_bind"/>
    <property type="match status" value="1"/>
</dbReference>
<name>H1CZ04_9FIRM</name>
<dbReference type="GO" id="GO:0045892">
    <property type="term" value="P:negative regulation of DNA-templated transcription"/>
    <property type="evidence" value="ECO:0007669"/>
    <property type="project" value="UniProtKB-UniRule"/>
</dbReference>
<evidence type="ECO:0000259" key="15">
    <source>
        <dbReference type="Pfam" id="PF01726"/>
    </source>
</evidence>
<dbReference type="InterPro" id="IPR006197">
    <property type="entry name" value="Peptidase_S24_LexA"/>
</dbReference>
<dbReference type="InterPro" id="IPR050077">
    <property type="entry name" value="LexA_repressor"/>
</dbReference>
<evidence type="ECO:0000256" key="13">
    <source>
        <dbReference type="RuleBase" id="RU003991"/>
    </source>
</evidence>
<comment type="function">
    <text evidence="12">Represses a number of genes involved in the response to DNA damage (SOS response), including recA and lexA. In the presence of single-stranded DNA, RecA interacts with LexA causing an autocatalytic cleavage which disrupts the DNA-binding part of LexA, leading to derepression of the SOS regulon and eventually DNA repair.</text>
</comment>
<keyword evidence="6 12" id="KW-0068">Autocatalytic cleavage</keyword>
<comment type="similarity">
    <text evidence="1 12 13">Belongs to the peptidase S24 family.</text>
</comment>
<feature type="domain" description="LexA repressor DNA-binding" evidence="15">
    <location>
        <begin position="10"/>
        <end position="73"/>
    </location>
</feature>
<evidence type="ECO:0000256" key="12">
    <source>
        <dbReference type="HAMAP-Rule" id="MF_00015"/>
    </source>
</evidence>
<protein>
    <recommendedName>
        <fullName evidence="12">LexA repressor</fullName>
        <ecNumber evidence="12">3.4.21.88</ecNumber>
    </recommendedName>
</protein>
<accession>H1CZ04</accession>
<keyword evidence="8 12" id="KW-0238">DNA-binding</keyword>
<dbReference type="Gene3D" id="2.10.109.10">
    <property type="entry name" value="Umud Fragment, subunit A"/>
    <property type="match status" value="1"/>
</dbReference>
<dbReference type="EC" id="3.4.21.88" evidence="12"/>
<dbReference type="FunFam" id="2.10.109.10:FF:000001">
    <property type="entry name" value="LexA repressor"/>
    <property type="match status" value="1"/>
</dbReference>
<dbReference type="SUPFAM" id="SSF51306">
    <property type="entry name" value="LexA/Signal peptidase"/>
    <property type="match status" value="1"/>
</dbReference>
<evidence type="ECO:0000256" key="5">
    <source>
        <dbReference type="ARBA" id="ARBA00022801"/>
    </source>
</evidence>
<feature type="active site" description="For autocatalytic cleavage activity" evidence="12">
    <location>
        <position position="172"/>
    </location>
</feature>
<comment type="caution">
    <text evidence="16">The sequence shown here is derived from an EMBL/GenBank/DDBJ whole genome shotgun (WGS) entry which is preliminary data.</text>
</comment>
<evidence type="ECO:0000313" key="17">
    <source>
        <dbReference type="Proteomes" id="UP000003277"/>
    </source>
</evidence>
<evidence type="ECO:0000256" key="7">
    <source>
        <dbReference type="ARBA" id="ARBA00023015"/>
    </source>
</evidence>
<keyword evidence="11 12" id="KW-0742">SOS response</keyword>
<keyword evidence="4 12" id="KW-0227">DNA damage</keyword>
<dbReference type="GO" id="GO:0004252">
    <property type="term" value="F:serine-type endopeptidase activity"/>
    <property type="evidence" value="ECO:0007669"/>
    <property type="project" value="UniProtKB-UniRule"/>
</dbReference>
<dbReference type="HOGENOM" id="CLU_066192_45_1_9"/>
<dbReference type="OrthoDB" id="9802364at2"/>
<keyword evidence="3 12" id="KW-0235">DNA replication</keyword>
<dbReference type="GO" id="GO:0006508">
    <property type="term" value="P:proteolysis"/>
    <property type="evidence" value="ECO:0007669"/>
    <property type="project" value="InterPro"/>
</dbReference>
<dbReference type="eggNOG" id="COG1974">
    <property type="taxonomic scope" value="Bacteria"/>
</dbReference>
<comment type="catalytic activity">
    <reaction evidence="12">
        <text>Hydrolysis of Ala-|-Gly bond in repressor LexA.</text>
        <dbReference type="EC" id="3.4.21.88"/>
    </reaction>
</comment>
<evidence type="ECO:0000256" key="3">
    <source>
        <dbReference type="ARBA" id="ARBA00022705"/>
    </source>
</evidence>
<keyword evidence="5 12" id="KW-0378">Hydrolase</keyword>
<dbReference type="GO" id="GO:0006281">
    <property type="term" value="P:DNA repair"/>
    <property type="evidence" value="ECO:0007669"/>
    <property type="project" value="UniProtKB-UniRule"/>
</dbReference>
<dbReference type="CDD" id="cd06529">
    <property type="entry name" value="S24_LexA-like"/>
    <property type="match status" value="1"/>
</dbReference>
<evidence type="ECO:0000256" key="8">
    <source>
        <dbReference type="ARBA" id="ARBA00023125"/>
    </source>
</evidence>
<dbReference type="STRING" id="742743.HMPREF9453_00592"/>
<dbReference type="Pfam" id="PF00717">
    <property type="entry name" value="Peptidase_S24"/>
    <property type="match status" value="1"/>
</dbReference>
<keyword evidence="9 12" id="KW-0804">Transcription</keyword>
<gene>
    <name evidence="12" type="primary">lexA</name>
    <name evidence="16" type="ORF">HMPREF9453_00592</name>
</gene>
<dbReference type="HAMAP" id="MF_00015">
    <property type="entry name" value="LexA"/>
    <property type="match status" value="1"/>
</dbReference>
<evidence type="ECO:0000256" key="11">
    <source>
        <dbReference type="ARBA" id="ARBA00023236"/>
    </source>
</evidence>
<keyword evidence="7 12" id="KW-0805">Transcription regulation</keyword>
<organism evidence="16 17">
    <name type="scientific">Dialister succinatiphilus YIT 11850</name>
    <dbReference type="NCBI Taxonomy" id="742743"/>
    <lineage>
        <taxon>Bacteria</taxon>
        <taxon>Bacillati</taxon>
        <taxon>Bacillota</taxon>
        <taxon>Negativicutes</taxon>
        <taxon>Veillonellales</taxon>
        <taxon>Veillonellaceae</taxon>
        <taxon>Dialister</taxon>
    </lineage>
</organism>
<dbReference type="PANTHER" id="PTHR33516:SF2">
    <property type="entry name" value="LEXA REPRESSOR-RELATED"/>
    <property type="match status" value="1"/>
</dbReference>
<evidence type="ECO:0000256" key="1">
    <source>
        <dbReference type="ARBA" id="ARBA00007484"/>
    </source>
</evidence>
<dbReference type="PATRIC" id="fig|742743.3.peg.602"/>
<dbReference type="InterPro" id="IPR036388">
    <property type="entry name" value="WH-like_DNA-bd_sf"/>
</dbReference>
<dbReference type="EMBL" id="ADLT01000015">
    <property type="protein sequence ID" value="EHO63575.1"/>
    <property type="molecule type" value="Genomic_DNA"/>
</dbReference>
<dbReference type="GO" id="GO:0006260">
    <property type="term" value="P:DNA replication"/>
    <property type="evidence" value="ECO:0007669"/>
    <property type="project" value="UniProtKB-UniRule"/>
</dbReference>
<keyword evidence="17" id="KW-1185">Reference proteome</keyword>
<dbReference type="GO" id="GO:0003677">
    <property type="term" value="F:DNA binding"/>
    <property type="evidence" value="ECO:0007669"/>
    <property type="project" value="UniProtKB-UniRule"/>
</dbReference>
<dbReference type="InterPro" id="IPR006200">
    <property type="entry name" value="LexA"/>
</dbReference>
<dbReference type="Proteomes" id="UP000003277">
    <property type="component" value="Unassembled WGS sequence"/>
</dbReference>
<dbReference type="InterPro" id="IPR039418">
    <property type="entry name" value="LexA-like"/>
</dbReference>
<dbReference type="InterPro" id="IPR006199">
    <property type="entry name" value="LexA_DNA-bd_dom"/>
</dbReference>
<evidence type="ECO:0000259" key="14">
    <source>
        <dbReference type="Pfam" id="PF00717"/>
    </source>
</evidence>
<dbReference type="AlphaFoldDB" id="H1CZ04"/>
<dbReference type="GO" id="GO:0009432">
    <property type="term" value="P:SOS response"/>
    <property type="evidence" value="ECO:0007669"/>
    <property type="project" value="UniProtKB-UniRule"/>
</dbReference>
<keyword evidence="10 12" id="KW-0234">DNA repair</keyword>
<dbReference type="GeneID" id="98912256"/>
<evidence type="ECO:0000256" key="4">
    <source>
        <dbReference type="ARBA" id="ARBA00022763"/>
    </source>
</evidence>
<dbReference type="InterPro" id="IPR036286">
    <property type="entry name" value="LexA/Signal_pep-like_sf"/>
</dbReference>
<feature type="site" description="Cleavage; by autolysis" evidence="12">
    <location>
        <begin position="98"/>
        <end position="99"/>
    </location>
</feature>
<evidence type="ECO:0000256" key="6">
    <source>
        <dbReference type="ARBA" id="ARBA00022813"/>
    </source>
</evidence>
<comment type="subunit">
    <text evidence="12">Homodimer.</text>
</comment>
<evidence type="ECO:0000256" key="2">
    <source>
        <dbReference type="ARBA" id="ARBA00022491"/>
    </source>
</evidence>
<feature type="active site" description="For autocatalytic cleavage activity" evidence="12">
    <location>
        <position position="134"/>
    </location>
</feature>
<dbReference type="NCBIfam" id="TIGR00498">
    <property type="entry name" value="lexA"/>
    <property type="match status" value="1"/>
</dbReference>
<dbReference type="MEROPS" id="S24.001"/>
<dbReference type="PANTHER" id="PTHR33516">
    <property type="entry name" value="LEXA REPRESSOR"/>
    <property type="match status" value="1"/>
</dbReference>
<sequence length="211" mass="23603">MAAKRLGKNRELTSREKSILEFIRQKIYEDGFPPTVREICTAVNLRSTSTVHGYLARLEELGVIKRDPASSRAIEVVGDMSWRHKKMIPMPLVGAVRAGEPLVADEHLESVFPLPAEMVGSDNSCFILVVRGDSMINAGIEEGDYLIVSEQDHAQDGDIVVALVGNDDATVKRFYKEDDHIRLQPENDAYKPIISKDVTIRGKVIGLYRHF</sequence>
<dbReference type="SUPFAM" id="SSF46785">
    <property type="entry name" value="Winged helix' DNA-binding domain"/>
    <property type="match status" value="1"/>
</dbReference>
<feature type="DNA-binding region" description="H-T-H motif" evidence="12">
    <location>
        <begin position="36"/>
        <end position="56"/>
    </location>
</feature>